<dbReference type="EMBL" id="AP024702">
    <property type="protein sequence ID" value="BCX47196.1"/>
    <property type="molecule type" value="Genomic_DNA"/>
</dbReference>
<dbReference type="Pfam" id="PF02470">
    <property type="entry name" value="MlaD"/>
    <property type="match status" value="1"/>
</dbReference>
<dbReference type="Gene3D" id="1.10.287.1490">
    <property type="match status" value="1"/>
</dbReference>
<dbReference type="Proteomes" id="UP001374893">
    <property type="component" value="Chromosome"/>
</dbReference>
<dbReference type="PANTHER" id="PTHR33371:SF4">
    <property type="entry name" value="INTERMEMBRANE PHOSPHOLIPID TRANSPORT SYSTEM BINDING PROTEIN MLAD"/>
    <property type="match status" value="1"/>
</dbReference>
<keyword evidence="2" id="KW-1133">Transmembrane helix</keyword>
<evidence type="ECO:0000259" key="3">
    <source>
        <dbReference type="Pfam" id="PF02470"/>
    </source>
</evidence>
<reference evidence="4 5" key="1">
    <citation type="submission" date="2021-06" db="EMBL/GenBank/DDBJ databases">
        <title>Complete genome of Haloferula helveola possessing various polysaccharide degrading enzymes.</title>
        <authorList>
            <person name="Takami H."/>
            <person name="Huang C."/>
            <person name="Hamasaki K."/>
        </authorList>
    </citation>
    <scope>NUCLEOTIDE SEQUENCE [LARGE SCALE GENOMIC DNA]</scope>
    <source>
        <strain evidence="4 5">CN-1</strain>
    </source>
</reference>
<proteinExistence type="predicted"/>
<gene>
    <name evidence="4" type="ORF">HAHE_11040</name>
</gene>
<dbReference type="PANTHER" id="PTHR33371">
    <property type="entry name" value="INTERMEMBRANE PHOSPHOLIPID TRANSPORT SYSTEM BINDING PROTEIN MLAD-RELATED"/>
    <property type="match status" value="1"/>
</dbReference>
<sequence>MSESNPKTATLVGLFIFIGLVLLGGLIVLFGRFGDRFVGKYSLTVVFDDAAGVIKGSEVRMGGARIGKVGATPMLNEKVKVEVRLDIDERIRIPEGSAFQIASASILGDKLIVITPPAEPSGEMIEAGSLIVGGGPSGLDAIQNNAEAMSRDARLLLSEAKDTMKSIDGAIGDIRDVTQELKVTLKSVNTEILSQENLDHIGSTLANLDKASEGLGPTIDDARRAIASVEKAAEGANETFAEATARIEELEPALKDVPRAIASLSQAADQAAETLERVEEGKGLLGTLAYDEEVSDDAKTFIRNLKRDGILRYRDTDEPEDDPRTRFRSRRR</sequence>
<dbReference type="RefSeq" id="WP_338689261.1">
    <property type="nucleotide sequence ID" value="NZ_AP024702.1"/>
</dbReference>
<dbReference type="SUPFAM" id="SSF57997">
    <property type="entry name" value="Tropomyosin"/>
    <property type="match status" value="1"/>
</dbReference>
<dbReference type="InterPro" id="IPR052336">
    <property type="entry name" value="MlaD_Phospholipid_Transporter"/>
</dbReference>
<feature type="domain" description="Mce/MlaD" evidence="3">
    <location>
        <begin position="40"/>
        <end position="117"/>
    </location>
</feature>
<keyword evidence="5" id="KW-1185">Reference proteome</keyword>
<keyword evidence="2" id="KW-0472">Membrane</keyword>
<evidence type="ECO:0000313" key="4">
    <source>
        <dbReference type="EMBL" id="BCX47196.1"/>
    </source>
</evidence>
<organism evidence="4 5">
    <name type="scientific">Haloferula helveola</name>
    <dbReference type="NCBI Taxonomy" id="490095"/>
    <lineage>
        <taxon>Bacteria</taxon>
        <taxon>Pseudomonadati</taxon>
        <taxon>Verrucomicrobiota</taxon>
        <taxon>Verrucomicrobiia</taxon>
        <taxon>Verrucomicrobiales</taxon>
        <taxon>Verrucomicrobiaceae</taxon>
        <taxon>Haloferula</taxon>
    </lineage>
</organism>
<evidence type="ECO:0000313" key="5">
    <source>
        <dbReference type="Proteomes" id="UP001374893"/>
    </source>
</evidence>
<evidence type="ECO:0000256" key="1">
    <source>
        <dbReference type="SAM" id="Coils"/>
    </source>
</evidence>
<keyword evidence="2" id="KW-0812">Transmembrane</keyword>
<feature type="transmembrane region" description="Helical" evidence="2">
    <location>
        <begin position="12"/>
        <end position="31"/>
    </location>
</feature>
<evidence type="ECO:0000256" key="2">
    <source>
        <dbReference type="SAM" id="Phobius"/>
    </source>
</evidence>
<dbReference type="InterPro" id="IPR003399">
    <property type="entry name" value="Mce/MlaD"/>
</dbReference>
<protein>
    <recommendedName>
        <fullName evidence="3">Mce/MlaD domain-containing protein</fullName>
    </recommendedName>
</protein>
<accession>A0ABN6H153</accession>
<feature type="coiled-coil region" evidence="1">
    <location>
        <begin position="219"/>
        <end position="281"/>
    </location>
</feature>
<name>A0ABN6H153_9BACT</name>
<keyword evidence="1" id="KW-0175">Coiled coil</keyword>